<evidence type="ECO:0000313" key="2">
    <source>
        <dbReference type="Proteomes" id="UP001597197"/>
    </source>
</evidence>
<organism evidence="1 2">
    <name type="scientific">Hymenobacter bucti</name>
    <dbReference type="NCBI Taxonomy" id="1844114"/>
    <lineage>
        <taxon>Bacteria</taxon>
        <taxon>Pseudomonadati</taxon>
        <taxon>Bacteroidota</taxon>
        <taxon>Cytophagia</taxon>
        <taxon>Cytophagales</taxon>
        <taxon>Hymenobacteraceae</taxon>
        <taxon>Hymenobacter</taxon>
    </lineage>
</organism>
<dbReference type="RefSeq" id="WP_382316323.1">
    <property type="nucleotide sequence ID" value="NZ_JBHUFD010000012.1"/>
</dbReference>
<comment type="caution">
    <text evidence="1">The sequence shown here is derived from an EMBL/GenBank/DDBJ whole genome shotgun (WGS) entry which is preliminary data.</text>
</comment>
<gene>
    <name evidence="1" type="ORF">ACFSDX_18715</name>
</gene>
<reference evidence="2" key="1">
    <citation type="journal article" date="2019" name="Int. J. Syst. Evol. Microbiol.">
        <title>The Global Catalogue of Microorganisms (GCM) 10K type strain sequencing project: providing services to taxonomists for standard genome sequencing and annotation.</title>
        <authorList>
            <consortium name="The Broad Institute Genomics Platform"/>
            <consortium name="The Broad Institute Genome Sequencing Center for Infectious Disease"/>
            <person name="Wu L."/>
            <person name="Ma J."/>
        </authorList>
    </citation>
    <scope>NUCLEOTIDE SEQUENCE [LARGE SCALE GENOMIC DNA]</scope>
    <source>
        <strain evidence="2">CGMCC 1.15795</strain>
    </source>
</reference>
<sequence>MSLAKMYEGLQLLDETDELVLGHRSEDAYLLRKRDSRCLFEDNFYGDPSCGYISRQHTWAVVAGEHVAVWRASYENILLPTIALQWVHAMRLVDTDLLELLTDPWGEHPAIWRLAPLTGTYWKAADFLTYQQQPYKDHIIW</sequence>
<evidence type="ECO:0000313" key="1">
    <source>
        <dbReference type="EMBL" id="MFD1874481.1"/>
    </source>
</evidence>
<keyword evidence="2" id="KW-1185">Reference proteome</keyword>
<accession>A0ABW4QZB0</accession>
<protein>
    <submittedName>
        <fullName evidence="1">Uncharacterized protein</fullName>
    </submittedName>
</protein>
<name>A0ABW4QZB0_9BACT</name>
<dbReference type="Proteomes" id="UP001597197">
    <property type="component" value="Unassembled WGS sequence"/>
</dbReference>
<proteinExistence type="predicted"/>
<dbReference type="EMBL" id="JBHUFD010000012">
    <property type="protein sequence ID" value="MFD1874481.1"/>
    <property type="molecule type" value="Genomic_DNA"/>
</dbReference>